<reference evidence="1 2" key="1">
    <citation type="submission" date="2020-08" db="EMBL/GenBank/DDBJ databases">
        <title>Genomic Encyclopedia of Type Strains, Phase IV (KMG-IV): sequencing the most valuable type-strain genomes for metagenomic binning, comparative biology and taxonomic classification.</title>
        <authorList>
            <person name="Goeker M."/>
        </authorList>
    </citation>
    <scope>NUCLEOTIDE SEQUENCE [LARGE SCALE GENOMIC DNA]</scope>
    <source>
        <strain evidence="1 2">DSM 22548</strain>
    </source>
</reference>
<comment type="caution">
    <text evidence="1">The sequence shown here is derived from an EMBL/GenBank/DDBJ whole genome shotgun (WGS) entry which is preliminary data.</text>
</comment>
<dbReference type="EMBL" id="JACICA010000003">
    <property type="protein sequence ID" value="MBB3702383.1"/>
    <property type="molecule type" value="Genomic_DNA"/>
</dbReference>
<protein>
    <recommendedName>
        <fullName evidence="3">DUF4861 domain-containing protein</fullName>
    </recommendedName>
</protein>
<dbReference type="RefSeq" id="WP_183695295.1">
    <property type="nucleotide sequence ID" value="NZ_JACICA010000003.1"/>
</dbReference>
<name>A0A7W5XXI1_9BACT</name>
<proteinExistence type="predicted"/>
<accession>A0A7W5XXI1</accession>
<sequence length="384" mass="43784">MLSVRNTSDVQRHEIVAFDASKVCKLLSVEGIEQIVVKDSYDQQLPRQFTHDGKLLVEVSVRPHGEARFVVETGVPKAFRRYVDSYLSHWRADDVAWENDLCIYRAYGPLLQRSGEKAFGFDVWVKSTEELDARRRYQLHREACEERDQLRRKGQKVAANAAYNSKSYHIDHGRGLDCYKVGPSLGCGAPAVMIGDSIVMPWAYKEYKVLDNGPLRVTFELEYPKVIIDGQEVVEHRVITLDKGSRFNRILVWYDGFNRPMTAVSGVVVHTDNTADLIFNKNYIAYCDPTDSPERHNFQIYVATIYPEGIDTTRLIRDAGHKKNGIVGNAVGIKNGIKSGELWTYWFGASWCRMGTANQAEWLQQIQTFIDNQKAPLQTDVIEI</sequence>
<organism evidence="1 2">
    <name type="scientific">Alloprevotella rava</name>
    <dbReference type="NCBI Taxonomy" id="671218"/>
    <lineage>
        <taxon>Bacteria</taxon>
        <taxon>Pseudomonadati</taxon>
        <taxon>Bacteroidota</taxon>
        <taxon>Bacteroidia</taxon>
        <taxon>Bacteroidales</taxon>
        <taxon>Prevotellaceae</taxon>
        <taxon>Alloprevotella</taxon>
    </lineage>
</organism>
<evidence type="ECO:0000313" key="2">
    <source>
        <dbReference type="Proteomes" id="UP000541425"/>
    </source>
</evidence>
<dbReference type="Pfam" id="PF16153">
    <property type="entry name" value="DUF4861"/>
    <property type="match status" value="1"/>
</dbReference>
<dbReference type="InterPro" id="IPR032342">
    <property type="entry name" value="DUF4861"/>
</dbReference>
<evidence type="ECO:0008006" key="3">
    <source>
        <dbReference type="Google" id="ProtNLM"/>
    </source>
</evidence>
<dbReference type="Proteomes" id="UP000541425">
    <property type="component" value="Unassembled WGS sequence"/>
</dbReference>
<gene>
    <name evidence="1" type="ORF">FHS60_000841</name>
</gene>
<dbReference type="AlphaFoldDB" id="A0A7W5XXI1"/>
<evidence type="ECO:0000313" key="1">
    <source>
        <dbReference type="EMBL" id="MBB3702383.1"/>
    </source>
</evidence>